<evidence type="ECO:0000256" key="3">
    <source>
        <dbReference type="ARBA" id="ARBA00023163"/>
    </source>
</evidence>
<evidence type="ECO:0000313" key="5">
    <source>
        <dbReference type="EMBL" id="MDM4018522.1"/>
    </source>
</evidence>
<accession>A0ABT7PPT9</accession>
<dbReference type="InterPro" id="IPR008920">
    <property type="entry name" value="TF_FadR/GntR_C"/>
</dbReference>
<organism evidence="5 6">
    <name type="scientific">Roseiconus lacunae</name>
    <dbReference type="NCBI Taxonomy" id="2605694"/>
    <lineage>
        <taxon>Bacteria</taxon>
        <taxon>Pseudomonadati</taxon>
        <taxon>Planctomycetota</taxon>
        <taxon>Planctomycetia</taxon>
        <taxon>Pirellulales</taxon>
        <taxon>Pirellulaceae</taxon>
        <taxon>Roseiconus</taxon>
    </lineage>
</organism>
<dbReference type="SUPFAM" id="SSF48008">
    <property type="entry name" value="GntR ligand-binding domain-like"/>
    <property type="match status" value="1"/>
</dbReference>
<name>A0ABT7PPT9_9BACT</name>
<keyword evidence="6" id="KW-1185">Reference proteome</keyword>
<reference evidence="5 6" key="1">
    <citation type="submission" date="2023-06" db="EMBL/GenBank/DDBJ databases">
        <title>Roseiconus lacunae JC819 isolated from Gulf of Mannar region, Tamil Nadu.</title>
        <authorList>
            <person name="Pk S."/>
            <person name="Ch S."/>
            <person name="Ch V.R."/>
        </authorList>
    </citation>
    <scope>NUCLEOTIDE SEQUENCE [LARGE SCALE GENOMIC DNA]</scope>
    <source>
        <strain evidence="5 6">JC819</strain>
    </source>
</reference>
<evidence type="ECO:0000259" key="4">
    <source>
        <dbReference type="PROSITE" id="PS50949"/>
    </source>
</evidence>
<gene>
    <name evidence="5" type="ORF">QTN89_23930</name>
</gene>
<dbReference type="SUPFAM" id="SSF46785">
    <property type="entry name" value="Winged helix' DNA-binding domain"/>
    <property type="match status" value="1"/>
</dbReference>
<dbReference type="RefSeq" id="WP_149498269.1">
    <property type="nucleotide sequence ID" value="NZ_JAJMQV010000160.1"/>
</dbReference>
<dbReference type="Pfam" id="PF00392">
    <property type="entry name" value="GntR"/>
    <property type="match status" value="1"/>
</dbReference>
<evidence type="ECO:0000256" key="2">
    <source>
        <dbReference type="ARBA" id="ARBA00023125"/>
    </source>
</evidence>
<keyword evidence="2" id="KW-0238">DNA-binding</keyword>
<dbReference type="InterPro" id="IPR036388">
    <property type="entry name" value="WH-like_DNA-bd_sf"/>
</dbReference>
<dbReference type="Proteomes" id="UP001239462">
    <property type="component" value="Unassembled WGS sequence"/>
</dbReference>
<evidence type="ECO:0000256" key="1">
    <source>
        <dbReference type="ARBA" id="ARBA00023015"/>
    </source>
</evidence>
<dbReference type="PROSITE" id="PS50949">
    <property type="entry name" value="HTH_GNTR"/>
    <property type="match status" value="1"/>
</dbReference>
<protein>
    <submittedName>
        <fullName evidence="5">GntR family transcriptional regulator</fullName>
    </submittedName>
</protein>
<dbReference type="InterPro" id="IPR000524">
    <property type="entry name" value="Tscrpt_reg_HTH_GntR"/>
</dbReference>
<keyword evidence="1" id="KW-0805">Transcription regulation</keyword>
<sequence length="233" mass="25575">MNTTNAQLAYQHLRSRLIAGDFAPGSRIRYGPIGRELGISATPVREAIGLLANEGFVKLVPQLGAVVRSIGADELVELYEVREAIETYAAGKAAERASETQQQAIHRTLKRMQDITAKVHRRKSAIAKADEAQEFEKADLAFHMLVINSGGNQMMVRMSENSNALTRVFATPRHGYDDNIMKSTCDDHQAIFDAIAAGDGAAATNAMRTHIRAGLEVTLQAIQTQQTERWEIS</sequence>
<dbReference type="Gene3D" id="1.20.120.530">
    <property type="entry name" value="GntR ligand-binding domain-like"/>
    <property type="match status" value="1"/>
</dbReference>
<keyword evidence="3" id="KW-0804">Transcription</keyword>
<evidence type="ECO:0000313" key="6">
    <source>
        <dbReference type="Proteomes" id="UP001239462"/>
    </source>
</evidence>
<dbReference type="PANTHER" id="PTHR43537:SF24">
    <property type="entry name" value="GLUCONATE OPERON TRANSCRIPTIONAL REPRESSOR"/>
    <property type="match status" value="1"/>
</dbReference>
<dbReference type="SMART" id="SM00895">
    <property type="entry name" value="FCD"/>
    <property type="match status" value="1"/>
</dbReference>
<dbReference type="Gene3D" id="1.10.10.10">
    <property type="entry name" value="Winged helix-like DNA-binding domain superfamily/Winged helix DNA-binding domain"/>
    <property type="match status" value="1"/>
</dbReference>
<dbReference type="Pfam" id="PF07729">
    <property type="entry name" value="FCD"/>
    <property type="match status" value="1"/>
</dbReference>
<proteinExistence type="predicted"/>
<dbReference type="EMBL" id="JASZZN010000022">
    <property type="protein sequence ID" value="MDM4018522.1"/>
    <property type="molecule type" value="Genomic_DNA"/>
</dbReference>
<dbReference type="InterPro" id="IPR011711">
    <property type="entry name" value="GntR_C"/>
</dbReference>
<comment type="caution">
    <text evidence="5">The sequence shown here is derived from an EMBL/GenBank/DDBJ whole genome shotgun (WGS) entry which is preliminary data.</text>
</comment>
<dbReference type="InterPro" id="IPR036390">
    <property type="entry name" value="WH_DNA-bd_sf"/>
</dbReference>
<dbReference type="SMART" id="SM00345">
    <property type="entry name" value="HTH_GNTR"/>
    <property type="match status" value="1"/>
</dbReference>
<feature type="domain" description="HTH gntR-type" evidence="4">
    <location>
        <begin position="3"/>
        <end position="70"/>
    </location>
</feature>
<dbReference type="PANTHER" id="PTHR43537">
    <property type="entry name" value="TRANSCRIPTIONAL REGULATOR, GNTR FAMILY"/>
    <property type="match status" value="1"/>
</dbReference>